<dbReference type="EMBL" id="RKLR01000003">
    <property type="protein sequence ID" value="MBX0323159.1"/>
    <property type="molecule type" value="Genomic_DNA"/>
</dbReference>
<comment type="caution">
    <text evidence="1">The sequence shown here is derived from an EMBL/GenBank/DDBJ whole genome shotgun (WGS) entry which is preliminary data.</text>
</comment>
<dbReference type="GO" id="GO:0005975">
    <property type="term" value="P:carbohydrate metabolic process"/>
    <property type="evidence" value="ECO:0007669"/>
    <property type="project" value="InterPro"/>
</dbReference>
<dbReference type="SUPFAM" id="SSF88713">
    <property type="entry name" value="Glycoside hydrolase/deacetylase"/>
    <property type="match status" value="1"/>
</dbReference>
<dbReference type="AlphaFoldDB" id="A0AAW4PSM0"/>
<keyword evidence="2" id="KW-1185">Reference proteome</keyword>
<dbReference type="Gene3D" id="3.20.20.370">
    <property type="entry name" value="Glycoside hydrolase/deacetylase"/>
    <property type="match status" value="1"/>
</dbReference>
<name>A0AAW4PSM0_9EURY</name>
<accession>A0AAW4PSM0</accession>
<gene>
    <name evidence="1" type="ORF">EGH21_08975</name>
</gene>
<protein>
    <submittedName>
        <fullName evidence="1">Polysaccharide deacetylase family protein</fullName>
    </submittedName>
</protein>
<sequence>MSDRLTGTEWVPDGHEFALCLTHDVDRPYKTYQSLFYALTRRDPSHLLDLAPSRTPYWTFDDLLDFERGEGVRSAFYVLDEQSLFTDRSPSEWLTMEGWQLYAGRYDIEDERIRDLLQTLRSGGWEVGLHGSYESVDDRERLRSEKEHLESVLGEPVLGGRQHYLRLERPETWEHYRAIGLQYDTTLGSPTEYGFTDGYHPFRPFDDEFVVFPLTAMEAALPDPADSFDRAWAACQSLLDEAEANDAVMTVLWHPRYFSRDHPGYDRLYRRVVRAALDRGAWVGPPGDLYTERVGTR</sequence>
<proteinExistence type="predicted"/>
<dbReference type="CDD" id="cd10931">
    <property type="entry name" value="CE4_u7"/>
    <property type="match status" value="1"/>
</dbReference>
<organism evidence="1 2">
    <name type="scientific">Haloarcula rubra</name>
    <dbReference type="NCBI Taxonomy" id="2487747"/>
    <lineage>
        <taxon>Archaea</taxon>
        <taxon>Methanobacteriati</taxon>
        <taxon>Methanobacteriota</taxon>
        <taxon>Stenosarchaea group</taxon>
        <taxon>Halobacteria</taxon>
        <taxon>Halobacteriales</taxon>
        <taxon>Haloarculaceae</taxon>
        <taxon>Haloarcula</taxon>
    </lineage>
</organism>
<evidence type="ECO:0000313" key="2">
    <source>
        <dbReference type="Proteomes" id="UP001430377"/>
    </source>
</evidence>
<reference evidence="1 2" key="1">
    <citation type="submission" date="2021-06" db="EMBL/GenBank/DDBJ databases">
        <title>Halomicroarcula sp. a new haloarchaeum isolated from saline soil.</title>
        <authorList>
            <person name="Duran-Viseras A."/>
            <person name="Sanchez-Porro C."/>
            <person name="Ventosa A."/>
        </authorList>
    </citation>
    <scope>NUCLEOTIDE SEQUENCE [LARGE SCALE GENOMIC DNA]</scope>
    <source>
        <strain evidence="1 2">F13</strain>
    </source>
</reference>
<dbReference type="RefSeq" id="WP_220618140.1">
    <property type="nucleotide sequence ID" value="NZ_RKLR01000003.1"/>
</dbReference>
<dbReference type="InterPro" id="IPR011330">
    <property type="entry name" value="Glyco_hydro/deAcase_b/a-brl"/>
</dbReference>
<dbReference type="Proteomes" id="UP001430377">
    <property type="component" value="Unassembled WGS sequence"/>
</dbReference>
<evidence type="ECO:0000313" key="1">
    <source>
        <dbReference type="EMBL" id="MBX0323159.1"/>
    </source>
</evidence>